<keyword evidence="2" id="KW-0472">Membrane</keyword>
<feature type="compositionally biased region" description="Basic and acidic residues" evidence="1">
    <location>
        <begin position="141"/>
        <end position="158"/>
    </location>
</feature>
<feature type="compositionally biased region" description="Low complexity" evidence="1">
    <location>
        <begin position="106"/>
        <end position="123"/>
    </location>
</feature>
<feature type="region of interest" description="Disordered" evidence="1">
    <location>
        <begin position="43"/>
        <end position="161"/>
    </location>
</feature>
<dbReference type="RefSeq" id="XP_043166500.1">
    <property type="nucleotide sequence ID" value="XM_043310565.1"/>
</dbReference>
<evidence type="ECO:0008006" key="5">
    <source>
        <dbReference type="Google" id="ProtNLM"/>
    </source>
</evidence>
<accession>A0A8J2HZ82</accession>
<dbReference type="AlphaFoldDB" id="A0A8J2HZ82"/>
<sequence>MATPTERKYEFFVTTDEPHQPDGVQRNMIRRLVMRNYFETKMAETQSSVPEHNSTSTATAKKQLKSRFRLSEPQNEKRKNVSKVSGDICEQSDERGRRPQVLRTRSGPIPSSSSIEEGSSTKNRSNRKRTNINKRNTSEPTVEKPSPKIDPSAHRIDPFDALPIPGTPQLDALFRLYQSAPKDNPVAIDVKYTWRPFILNDAGLLHATLASWAFYGVLVNGFRDLRVCNLKHKSEAINIVKRKLAMCGGIVSDEVVGTVLTLANLENLIGAYDAAQLHITALKSMVNARGGLAAFGHNDGLLRGIIWMDFHTAAAFRIPPSFPYICLDPDTPPLPGELMEEAASTSPTSLLQLSCAAIDCFNIFYRLHRLALATSSHWRGHTARRTLSNLLYEIQFIILSVPDHSHDFLDCDWGIQHESSEDHQRRKNRANAASVVEALLAAALIFVYAVLRALPLHTKIFAILLSRLRIAIDRPRTSVVEVWKREENLSMLLWVLVTACSVASGAERTWWITRLSELCEEMDIISRHRLENEMRHVAWTDLFFDDKMDGIWAEVMQLRGHALSRAPLAATWTDPALLTTRI</sequence>
<comment type="caution">
    <text evidence="3">The sequence shown here is derived from an EMBL/GenBank/DDBJ whole genome shotgun (WGS) entry which is preliminary data.</text>
</comment>
<reference evidence="3" key="1">
    <citation type="submission" date="2021-05" db="EMBL/GenBank/DDBJ databases">
        <authorList>
            <person name="Stam R."/>
        </authorList>
    </citation>
    <scope>NUCLEOTIDE SEQUENCE</scope>
    <source>
        <strain evidence="3">CS162</strain>
    </source>
</reference>
<dbReference type="PROSITE" id="PS50096">
    <property type="entry name" value="IQ"/>
    <property type="match status" value="1"/>
</dbReference>
<keyword evidence="4" id="KW-1185">Reference proteome</keyword>
<organism evidence="3 4">
    <name type="scientific">Alternaria atra</name>
    <dbReference type="NCBI Taxonomy" id="119953"/>
    <lineage>
        <taxon>Eukaryota</taxon>
        <taxon>Fungi</taxon>
        <taxon>Dikarya</taxon>
        <taxon>Ascomycota</taxon>
        <taxon>Pezizomycotina</taxon>
        <taxon>Dothideomycetes</taxon>
        <taxon>Pleosporomycetidae</taxon>
        <taxon>Pleosporales</taxon>
        <taxon>Pleosporineae</taxon>
        <taxon>Pleosporaceae</taxon>
        <taxon>Alternaria</taxon>
        <taxon>Alternaria sect. Ulocladioides</taxon>
    </lineage>
</organism>
<feature type="compositionally biased region" description="Basic and acidic residues" evidence="1">
    <location>
        <begin position="1"/>
        <end position="20"/>
    </location>
</feature>
<dbReference type="Proteomes" id="UP000676310">
    <property type="component" value="Unassembled WGS sequence"/>
</dbReference>
<feature type="transmembrane region" description="Helical" evidence="2">
    <location>
        <begin position="432"/>
        <end position="451"/>
    </location>
</feature>
<proteinExistence type="predicted"/>
<dbReference type="PANTHER" id="PTHR37540:SF5">
    <property type="entry name" value="TRANSCRIPTION FACTOR DOMAIN-CONTAINING PROTEIN"/>
    <property type="match status" value="1"/>
</dbReference>
<evidence type="ECO:0000313" key="3">
    <source>
        <dbReference type="EMBL" id="CAG5152910.1"/>
    </source>
</evidence>
<dbReference type="OrthoDB" id="4158087at2759"/>
<name>A0A8J2HZ82_9PLEO</name>
<keyword evidence="2" id="KW-1133">Transmembrane helix</keyword>
<evidence type="ECO:0000256" key="1">
    <source>
        <dbReference type="SAM" id="MobiDB-lite"/>
    </source>
</evidence>
<gene>
    <name evidence="3" type="ORF">ALTATR162_LOCUS2959</name>
</gene>
<dbReference type="GeneID" id="67014461"/>
<feature type="region of interest" description="Disordered" evidence="1">
    <location>
        <begin position="1"/>
        <end position="26"/>
    </location>
</feature>
<keyword evidence="2" id="KW-0812">Transmembrane</keyword>
<protein>
    <recommendedName>
        <fullName evidence="5">Tachykinin family protein</fullName>
    </recommendedName>
</protein>
<evidence type="ECO:0000256" key="2">
    <source>
        <dbReference type="SAM" id="Phobius"/>
    </source>
</evidence>
<dbReference type="PANTHER" id="PTHR37540">
    <property type="entry name" value="TRANSCRIPTION FACTOR (ACR-2), PUTATIVE-RELATED-RELATED"/>
    <property type="match status" value="1"/>
</dbReference>
<feature type="compositionally biased region" description="Polar residues" evidence="1">
    <location>
        <begin position="43"/>
        <end position="60"/>
    </location>
</feature>
<evidence type="ECO:0000313" key="4">
    <source>
        <dbReference type="Proteomes" id="UP000676310"/>
    </source>
</evidence>
<dbReference type="EMBL" id="CAJRGZ010000016">
    <property type="protein sequence ID" value="CAG5152910.1"/>
    <property type="molecule type" value="Genomic_DNA"/>
</dbReference>